<keyword evidence="3" id="KW-1185">Reference proteome</keyword>
<dbReference type="InterPro" id="IPR000073">
    <property type="entry name" value="AB_hydrolase_1"/>
</dbReference>
<dbReference type="Proteomes" id="UP001324634">
    <property type="component" value="Chromosome"/>
</dbReference>
<dbReference type="SUPFAM" id="SSF53474">
    <property type="entry name" value="alpha/beta-Hydrolases"/>
    <property type="match status" value="1"/>
</dbReference>
<dbReference type="GO" id="GO:0016787">
    <property type="term" value="F:hydrolase activity"/>
    <property type="evidence" value="ECO:0007669"/>
    <property type="project" value="UniProtKB-KW"/>
</dbReference>
<protein>
    <submittedName>
        <fullName evidence="2">Alpha/beta hydrolase</fullName>
    </submittedName>
</protein>
<proteinExistence type="predicted"/>
<dbReference type="Gene3D" id="3.40.50.1820">
    <property type="entry name" value="alpha/beta hydrolase"/>
    <property type="match status" value="1"/>
</dbReference>
<name>A0AAX4HLN0_9BACT</name>
<feature type="domain" description="AB hydrolase-1" evidence="1">
    <location>
        <begin position="32"/>
        <end position="215"/>
    </location>
</feature>
<dbReference type="InterPro" id="IPR029058">
    <property type="entry name" value="AB_hydrolase_fold"/>
</dbReference>
<dbReference type="EMBL" id="CP139487">
    <property type="protein sequence ID" value="WPU64212.1"/>
    <property type="molecule type" value="Genomic_DNA"/>
</dbReference>
<dbReference type="AlphaFoldDB" id="A0AAX4HLN0"/>
<dbReference type="PRINTS" id="PR00111">
    <property type="entry name" value="ABHYDROLASE"/>
</dbReference>
<reference evidence="2 3" key="1">
    <citation type="submission" date="2023-11" db="EMBL/GenBank/DDBJ databases">
        <title>Peredibacter starrii A3.12.</title>
        <authorList>
            <person name="Mitchell R.J."/>
        </authorList>
    </citation>
    <scope>NUCLEOTIDE SEQUENCE [LARGE SCALE GENOMIC DNA]</scope>
    <source>
        <strain evidence="2 3">A3.12</strain>
    </source>
</reference>
<evidence type="ECO:0000313" key="3">
    <source>
        <dbReference type="Proteomes" id="UP001324634"/>
    </source>
</evidence>
<organism evidence="2 3">
    <name type="scientific">Peredibacter starrii</name>
    <dbReference type="NCBI Taxonomy" id="28202"/>
    <lineage>
        <taxon>Bacteria</taxon>
        <taxon>Pseudomonadati</taxon>
        <taxon>Bdellovibrionota</taxon>
        <taxon>Bacteriovoracia</taxon>
        <taxon>Bacteriovoracales</taxon>
        <taxon>Bacteriovoracaceae</taxon>
        <taxon>Peredibacter</taxon>
    </lineage>
</organism>
<dbReference type="RefSeq" id="WP_321392579.1">
    <property type="nucleotide sequence ID" value="NZ_CP139487.1"/>
</dbReference>
<gene>
    <name evidence="2" type="ORF">SOO65_16075</name>
</gene>
<keyword evidence="2" id="KW-0378">Hydrolase</keyword>
<dbReference type="PANTHER" id="PTHR43798">
    <property type="entry name" value="MONOACYLGLYCEROL LIPASE"/>
    <property type="match status" value="1"/>
</dbReference>
<evidence type="ECO:0000313" key="2">
    <source>
        <dbReference type="EMBL" id="WPU64212.1"/>
    </source>
</evidence>
<accession>A0AAX4HLN0</accession>
<sequence length="228" mass="25706">MISSFCVFLPGTLCDERIFQYQLREFPNHAVIDLRHSDSIEEMLELVRKLPQKKMTLIGFSMGGHVAQEFAIKYPERVEKLVVIAASGEGYPPEEKKLVLDTLPALEKGKFTGITDKRLKDYLAPASYENLEIRNTIHAMAGADAKEVYLRQLKATLERRNISADLQKVTLPMLYVAGEDDKIVLPSAIERTAKNPKNAKFESLNDCGHFVPLEQPGILNMILLDFIS</sequence>
<dbReference type="KEGG" id="psti:SOO65_16075"/>
<dbReference type="InterPro" id="IPR050266">
    <property type="entry name" value="AB_hydrolase_sf"/>
</dbReference>
<evidence type="ECO:0000259" key="1">
    <source>
        <dbReference type="Pfam" id="PF00561"/>
    </source>
</evidence>
<dbReference type="Pfam" id="PF00561">
    <property type="entry name" value="Abhydrolase_1"/>
    <property type="match status" value="1"/>
</dbReference>